<evidence type="ECO:0000313" key="1">
    <source>
        <dbReference type="EnsemblProtists" id="PYU1_T013267"/>
    </source>
</evidence>
<dbReference type="AlphaFoldDB" id="K3X7R8"/>
<dbReference type="eggNOG" id="ENOG502T3FE">
    <property type="taxonomic scope" value="Eukaryota"/>
</dbReference>
<dbReference type="VEuPathDB" id="FungiDB:PYU1_G013238"/>
<organism evidence="1 2">
    <name type="scientific">Globisporangium ultimum (strain ATCC 200006 / CBS 805.95 / DAOM BR144)</name>
    <name type="common">Pythium ultimum</name>
    <dbReference type="NCBI Taxonomy" id="431595"/>
    <lineage>
        <taxon>Eukaryota</taxon>
        <taxon>Sar</taxon>
        <taxon>Stramenopiles</taxon>
        <taxon>Oomycota</taxon>
        <taxon>Peronosporomycetes</taxon>
        <taxon>Pythiales</taxon>
        <taxon>Pythiaceae</taxon>
        <taxon>Globisporangium</taxon>
    </lineage>
</organism>
<dbReference type="EnsemblProtists" id="PYU1_T013267">
    <property type="protein sequence ID" value="PYU1_T013267"/>
    <property type="gene ID" value="PYU1_G013238"/>
</dbReference>
<dbReference type="InterPro" id="IPR032675">
    <property type="entry name" value="LRR_dom_sf"/>
</dbReference>
<dbReference type="InParanoid" id="K3X7R8"/>
<protein>
    <submittedName>
        <fullName evidence="1">Uncharacterized protein</fullName>
    </submittedName>
</protein>
<evidence type="ECO:0000313" key="2">
    <source>
        <dbReference type="Proteomes" id="UP000019132"/>
    </source>
</evidence>
<name>K3X7R8_GLOUD</name>
<dbReference type="Gene3D" id="3.80.10.10">
    <property type="entry name" value="Ribonuclease Inhibitor"/>
    <property type="match status" value="2"/>
</dbReference>
<keyword evidence="2" id="KW-1185">Reference proteome</keyword>
<reference evidence="2" key="2">
    <citation type="submission" date="2010-04" db="EMBL/GenBank/DDBJ databases">
        <authorList>
            <person name="Buell R."/>
            <person name="Hamilton J."/>
            <person name="Hostetler J."/>
        </authorList>
    </citation>
    <scope>NUCLEOTIDE SEQUENCE [LARGE SCALE GENOMIC DNA]</scope>
    <source>
        <strain evidence="2">DAOM:BR144</strain>
    </source>
</reference>
<reference evidence="1" key="3">
    <citation type="submission" date="2015-02" db="UniProtKB">
        <authorList>
            <consortium name="EnsemblProtists"/>
        </authorList>
    </citation>
    <scope>IDENTIFICATION</scope>
    <source>
        <strain evidence="1">DAOM BR144</strain>
    </source>
</reference>
<dbReference type="EMBL" id="GL376627">
    <property type="status" value="NOT_ANNOTATED_CDS"/>
    <property type="molecule type" value="Genomic_DNA"/>
</dbReference>
<reference evidence="2" key="1">
    <citation type="journal article" date="2010" name="Genome Biol.">
        <title>Genome sequence of the necrotrophic plant pathogen Pythium ultimum reveals original pathogenicity mechanisms and effector repertoire.</title>
        <authorList>
            <person name="Levesque C.A."/>
            <person name="Brouwer H."/>
            <person name="Cano L."/>
            <person name="Hamilton J.P."/>
            <person name="Holt C."/>
            <person name="Huitema E."/>
            <person name="Raffaele S."/>
            <person name="Robideau G.P."/>
            <person name="Thines M."/>
            <person name="Win J."/>
            <person name="Zerillo M.M."/>
            <person name="Beakes G.W."/>
            <person name="Boore J.L."/>
            <person name="Busam D."/>
            <person name="Dumas B."/>
            <person name="Ferriera S."/>
            <person name="Fuerstenberg S.I."/>
            <person name="Gachon C.M."/>
            <person name="Gaulin E."/>
            <person name="Govers F."/>
            <person name="Grenville-Briggs L."/>
            <person name="Horner N."/>
            <person name="Hostetler J."/>
            <person name="Jiang R.H."/>
            <person name="Johnson J."/>
            <person name="Krajaejun T."/>
            <person name="Lin H."/>
            <person name="Meijer H.J."/>
            <person name="Moore B."/>
            <person name="Morris P."/>
            <person name="Phuntmart V."/>
            <person name="Puiu D."/>
            <person name="Shetty J."/>
            <person name="Stajich J.E."/>
            <person name="Tripathy S."/>
            <person name="Wawra S."/>
            <person name="van West P."/>
            <person name="Whitty B.R."/>
            <person name="Coutinho P.M."/>
            <person name="Henrissat B."/>
            <person name="Martin F."/>
            <person name="Thomas P.D."/>
            <person name="Tyler B.M."/>
            <person name="De Vries R.P."/>
            <person name="Kamoun S."/>
            <person name="Yandell M."/>
            <person name="Tisserat N."/>
            <person name="Buell C.R."/>
        </authorList>
    </citation>
    <scope>NUCLEOTIDE SEQUENCE</scope>
    <source>
        <strain evidence="2">DAOM:BR144</strain>
    </source>
</reference>
<dbReference type="SUPFAM" id="SSF52047">
    <property type="entry name" value="RNI-like"/>
    <property type="match status" value="1"/>
</dbReference>
<dbReference type="STRING" id="431595.K3X7R8"/>
<accession>K3X7R8</accession>
<sequence length="714" mass="79860">MARGATVGAKLPPSYRDALAQMSERVFQEASPYVLFLLLVEVPENTRMTVAEPVLTMAFHRVQGAGMADRTIPGALEALASIAKHSFLLSEFPDLKRAFWKRVLGSMMMYYNQKKYQGYFDNEDDMMVPPRVDDWMLERKSFPRIHINFQRRGKLSEAISNTILRFMGTPPLGFTVFERQFPRETKRFTNGCVAVGFQFIRCKLTLKCVQVLGKLLDAIAKMDQTRAVFKLTSLDLSHNTFDPPTLALVEEIVQKNTQVYRLSEIRLNEVIIKKSSAVAIKRLWSLAASVLIEASSGTLPTDDTHGQTQSVEQPPLRRFQVGLNNLELEHYAAICACLRYGCSLDALSLAQTMWKMSPRDRLQSWRWLAFGLFYPRCKRFDSLFQLREIDLGGVYALKSAIAAFIETLKNPAALAFEGNAVDTEASAKYGVRLSMVASQAVIFAKPENGAKPITILAQQTEFESIAESNGFVCVVTPGIGLGWVAEDFIVSSEEEPADEEQSTQYELLLNLLNGDNSTPEALGEFFEAIGKQLRLVNLSHNPPLGVALQAIVKSCVNMEHLILCDANLSDRDMAPLLEGLRGKLGDRLLSLNVNANSLEYDSALALPAIAEILSDQKRVPRLQELRIDVDGLRDPTREVFGKALRANKVLEYLELQDPLESDVEDDNPVKKRKFDDAHQNALLVASGDENDSGAPAKRRRISWKESMRNSLQMI</sequence>
<dbReference type="Proteomes" id="UP000019132">
    <property type="component" value="Unassembled WGS sequence"/>
</dbReference>
<proteinExistence type="predicted"/>
<dbReference type="HOGENOM" id="CLU_015222_0_0_1"/>